<feature type="repeat" description="TPR" evidence="8">
    <location>
        <begin position="696"/>
        <end position="729"/>
    </location>
</feature>
<evidence type="ECO:0000256" key="4">
    <source>
        <dbReference type="ARBA" id="ARBA00022490"/>
    </source>
</evidence>
<dbReference type="GO" id="GO:0005829">
    <property type="term" value="C:cytosol"/>
    <property type="evidence" value="ECO:0007669"/>
    <property type="project" value="TreeGrafter"/>
</dbReference>
<dbReference type="PANTHER" id="PTHR10130:SF0">
    <property type="entry name" value="GH08708P"/>
    <property type="match status" value="1"/>
</dbReference>
<dbReference type="Gene3D" id="1.25.40.10">
    <property type="entry name" value="Tetratricopeptide repeat domain"/>
    <property type="match status" value="1"/>
</dbReference>
<feature type="repeat" description="TPR" evidence="8">
    <location>
        <begin position="552"/>
        <end position="585"/>
    </location>
</feature>
<comment type="caution">
    <text evidence="10">The sequence shown here is derived from an EMBL/GenBank/DDBJ whole genome shotgun (WGS) entry which is preliminary data.</text>
</comment>
<protein>
    <submittedName>
        <fullName evidence="10">Uncharacterized protein</fullName>
    </submittedName>
</protein>
<dbReference type="InParanoid" id="A8PYA9"/>
<reference evidence="10 11" key="1">
    <citation type="journal article" date="2007" name="Proc. Natl. Acad. Sci. U.S.A.">
        <title>Dandruff-associated Malassezia genomes reveal convergent and divergent virulence traits shared with plant and human fungal pathogens.</title>
        <authorList>
            <person name="Xu J."/>
            <person name="Saunders C.W."/>
            <person name="Hu P."/>
            <person name="Grant R.A."/>
            <person name="Boekhout T."/>
            <person name="Kuramae E.E."/>
            <person name="Kronstad J.W."/>
            <person name="Deangelis Y.M."/>
            <person name="Reeder N.L."/>
            <person name="Johnstone K.R."/>
            <person name="Leland M."/>
            <person name="Fieno A.M."/>
            <person name="Begley W.M."/>
            <person name="Sun Y."/>
            <person name="Lacey M.P."/>
            <person name="Chaudhary T."/>
            <person name="Keough T."/>
            <person name="Chu L."/>
            <person name="Sears R."/>
            <person name="Yuan B."/>
            <person name="Dawson T.L.Jr."/>
        </authorList>
    </citation>
    <scope>NUCLEOTIDE SEQUENCE [LARGE SCALE GENOMIC DNA]</scope>
    <source>
        <strain evidence="11">ATCC MYA-4612 / CBS 7966</strain>
    </source>
</reference>
<keyword evidence="5" id="KW-0677">Repeat</keyword>
<dbReference type="PROSITE" id="PS50005">
    <property type="entry name" value="TPR"/>
    <property type="match status" value="4"/>
</dbReference>
<dbReference type="GO" id="GO:0005052">
    <property type="term" value="F:peroxisome matrix targeting signal-1 binding"/>
    <property type="evidence" value="ECO:0007669"/>
    <property type="project" value="TreeGrafter"/>
</dbReference>
<evidence type="ECO:0000256" key="6">
    <source>
        <dbReference type="ARBA" id="ARBA00022803"/>
    </source>
</evidence>
<dbReference type="KEGG" id="mgl:MGL_1626"/>
<dbReference type="RefSeq" id="XP_001731443.1">
    <property type="nucleotide sequence ID" value="XM_001731391.1"/>
</dbReference>
<dbReference type="SUPFAM" id="SSF48452">
    <property type="entry name" value="TPR-like"/>
    <property type="match status" value="1"/>
</dbReference>
<sequence length="813" mass="90166">MSPQSRVQQGLGPRTPLRISTPAAFETPMSLPGLLGGGAECGPVNPLQQLGKRFGQDRGAQFDKFQHGPDAAPGRPTAFRSQVSAAGPADPAFFASGPVAPFHVDQLRESLPQVVPHEQWAPSQAVMETSFHRQQHTPVPVSSTSATPAWAQDFLHATRTSTKHTAVQPASNIHPVPAGAAAATVPRGMPPLASQFHRPLHAVPVMGQHLQDSLVSRAHNDDLAYVSQSTWDSAFTAIDAQTQQPNESAAIPSETQLDTMNADQLAQTAERLLNAVQHDSSEKFQQSEFLQLMRKLRDRVAEVRGDQIVDRDAKGKAKAHGPPSQADLDTMLQHATPYGSQRETQQENQHHGHAQTLIPDALADLDEFWREEDLAKERASSHPNTFLGDGGDVAARMLEDDAFSRQQHNQQDRGMNGDDLIAQEYNKWTSLGTNVPGASSEWQEAFDSDEHDQDFVGRAWLGKKGHGLPGAQNAEWAKLQSDWDEFVATPDGIKSHNRTHDPFPYETPAYRFHDANPYMANMTRNHAAHSPPGMLDTVLEHEAAVQEDPKDASKWYNLGLRQQENERETQAIAALHEALKIDPAMKEAWLALAVSYTNENDRDEALEALDRWIKVNDKYQAVVQSYQQARGRQGQDRHRQLANMLLAMARSRAQDISEPVDADVQVAMGVLFNASGEYSKAVDCFTTALHVRPDDWILYNRIGATLSNSGRSEESLQYYQQALTLRPDFARCHFNLSISCLNLKMYTEAAEHAYTALTLQQASEDDDMPGVQNNSLWEILRVSLDLMRRPDLARLCMTRDINQIHLDQIVGTS</sequence>
<dbReference type="GO" id="GO:0005778">
    <property type="term" value="C:peroxisomal membrane"/>
    <property type="evidence" value="ECO:0007669"/>
    <property type="project" value="TreeGrafter"/>
</dbReference>
<evidence type="ECO:0000313" key="10">
    <source>
        <dbReference type="EMBL" id="EDP44229.1"/>
    </source>
</evidence>
<evidence type="ECO:0000256" key="3">
    <source>
        <dbReference type="ARBA" id="ARBA00005348"/>
    </source>
</evidence>
<comment type="subcellular location">
    <subcellularLocation>
        <location evidence="2">Cytoplasm</location>
    </subcellularLocation>
    <subcellularLocation>
        <location evidence="1">Peroxisome</location>
    </subcellularLocation>
</comment>
<evidence type="ECO:0000256" key="5">
    <source>
        <dbReference type="ARBA" id="ARBA00022737"/>
    </source>
</evidence>
<organism evidence="10 11">
    <name type="scientific">Malassezia globosa (strain ATCC MYA-4612 / CBS 7966)</name>
    <name type="common">Dandruff-associated fungus</name>
    <dbReference type="NCBI Taxonomy" id="425265"/>
    <lineage>
        <taxon>Eukaryota</taxon>
        <taxon>Fungi</taxon>
        <taxon>Dikarya</taxon>
        <taxon>Basidiomycota</taxon>
        <taxon>Ustilaginomycotina</taxon>
        <taxon>Malasseziomycetes</taxon>
        <taxon>Malasseziales</taxon>
        <taxon>Malasseziaceae</taxon>
        <taxon>Malassezia</taxon>
    </lineage>
</organism>
<dbReference type="OMA" id="YTNENDR"/>
<dbReference type="SMART" id="SM00028">
    <property type="entry name" value="TPR"/>
    <property type="match status" value="5"/>
</dbReference>
<feature type="region of interest" description="Disordered" evidence="9">
    <location>
        <begin position="1"/>
        <end position="22"/>
    </location>
</feature>
<comment type="similarity">
    <text evidence="3">Belongs to the peroxisomal targeting signal receptor family.</text>
</comment>
<keyword evidence="4" id="KW-0963">Cytoplasm</keyword>
<dbReference type="InterPro" id="IPR024111">
    <property type="entry name" value="PEX5/PEX5L"/>
</dbReference>
<dbReference type="VEuPathDB" id="FungiDB:MGL_1626"/>
<evidence type="ECO:0000313" key="11">
    <source>
        <dbReference type="Proteomes" id="UP000008837"/>
    </source>
</evidence>
<dbReference type="InterPro" id="IPR011990">
    <property type="entry name" value="TPR-like_helical_dom_sf"/>
</dbReference>
<dbReference type="Pfam" id="PF13181">
    <property type="entry name" value="TPR_8"/>
    <property type="match status" value="1"/>
</dbReference>
<keyword evidence="6 8" id="KW-0802">TPR repeat</keyword>
<evidence type="ECO:0000256" key="7">
    <source>
        <dbReference type="ARBA" id="ARBA00023140"/>
    </source>
</evidence>
<dbReference type="AlphaFoldDB" id="A8PYA9"/>
<dbReference type="InterPro" id="IPR019734">
    <property type="entry name" value="TPR_rpt"/>
</dbReference>
<keyword evidence="11" id="KW-1185">Reference proteome</keyword>
<name>A8PYA9_MALGO</name>
<gene>
    <name evidence="10" type="ORF">MGL_1626</name>
</gene>
<dbReference type="PANTHER" id="PTHR10130">
    <property type="entry name" value="PEROXISOMAL TARGETING SIGNAL 1 RECEPTOR PEX5"/>
    <property type="match status" value="1"/>
</dbReference>
<feature type="repeat" description="TPR" evidence="8">
    <location>
        <begin position="662"/>
        <end position="695"/>
    </location>
</feature>
<evidence type="ECO:0000256" key="1">
    <source>
        <dbReference type="ARBA" id="ARBA00004275"/>
    </source>
</evidence>
<dbReference type="STRING" id="425265.A8PYA9"/>
<evidence type="ECO:0000256" key="8">
    <source>
        <dbReference type="PROSITE-ProRule" id="PRU00339"/>
    </source>
</evidence>
<dbReference type="Pfam" id="PF14559">
    <property type="entry name" value="TPR_19"/>
    <property type="match status" value="1"/>
</dbReference>
<dbReference type="GeneID" id="5855750"/>
<dbReference type="OrthoDB" id="10006023at2759"/>
<dbReference type="EMBL" id="AAYY01000004">
    <property type="protein sequence ID" value="EDP44229.1"/>
    <property type="molecule type" value="Genomic_DNA"/>
</dbReference>
<keyword evidence="7" id="KW-0576">Peroxisome</keyword>
<feature type="region of interest" description="Disordered" evidence="9">
    <location>
        <begin position="308"/>
        <end position="328"/>
    </location>
</feature>
<dbReference type="GO" id="GO:0016560">
    <property type="term" value="P:protein import into peroxisome matrix, docking"/>
    <property type="evidence" value="ECO:0007669"/>
    <property type="project" value="TreeGrafter"/>
</dbReference>
<accession>A8PYA9</accession>
<proteinExistence type="inferred from homology"/>
<dbReference type="Proteomes" id="UP000008837">
    <property type="component" value="Unassembled WGS sequence"/>
</dbReference>
<evidence type="ECO:0000256" key="2">
    <source>
        <dbReference type="ARBA" id="ARBA00004496"/>
    </source>
</evidence>
<evidence type="ECO:0000256" key="9">
    <source>
        <dbReference type="SAM" id="MobiDB-lite"/>
    </source>
</evidence>
<feature type="repeat" description="TPR" evidence="8">
    <location>
        <begin position="586"/>
        <end position="619"/>
    </location>
</feature>